<feature type="transmembrane region" description="Helical" evidence="6">
    <location>
        <begin position="456"/>
        <end position="476"/>
    </location>
</feature>
<accession>Q97B06</accession>
<feature type="transmembrane region" description="Helical" evidence="6">
    <location>
        <begin position="330"/>
        <end position="351"/>
    </location>
</feature>
<reference evidence="7 8" key="1">
    <citation type="journal article" date="1999" name="Proc. Jpn. Acad.">
        <title>Determination of the complete genomic DNA sequence of Thermoplasma volvanium GSS1.</title>
        <authorList>
            <person name="Kawashima T."/>
            <person name="Yamamoto Y."/>
            <person name="Aramaki H."/>
            <person name="Nunoshiba T."/>
            <person name="Kawamoto T."/>
            <person name="Watanabe K."/>
            <person name="Yamazaki M."/>
            <person name="Kanehori K."/>
            <person name="Amano N."/>
            <person name="Ohya Y."/>
            <person name="Makino K."/>
            <person name="Suzuki M."/>
        </authorList>
    </citation>
    <scope>NUCLEOTIDE SEQUENCE [LARGE SCALE GENOMIC DNA]</scope>
    <source>
        <strain evidence="8">ATCC 51530 / DSM 4299 / JCM 9571 / NBRC 15438 / GSS1</strain>
    </source>
</reference>
<dbReference type="OrthoDB" id="57524at2157"/>
<comment type="subcellular location">
    <subcellularLocation>
        <location evidence="1">Cell membrane</location>
        <topology evidence="1">Multi-pass membrane protein</topology>
    </subcellularLocation>
</comment>
<gene>
    <name evidence="7" type="ORF">TVG0649573</name>
</gene>
<dbReference type="Pfam" id="PF01943">
    <property type="entry name" value="Polysacc_synt"/>
    <property type="match status" value="1"/>
</dbReference>
<feature type="transmembrane region" description="Helical" evidence="6">
    <location>
        <begin position="78"/>
        <end position="100"/>
    </location>
</feature>
<name>Q97B06_THEVO</name>
<keyword evidence="5 6" id="KW-0472">Membrane</keyword>
<dbReference type="HOGENOM" id="CLU_544693_0_0_2"/>
<feature type="transmembrane region" description="Helical" evidence="6">
    <location>
        <begin position="215"/>
        <end position="235"/>
    </location>
</feature>
<dbReference type="STRING" id="273116.gene:9381441"/>
<keyword evidence="2" id="KW-1003">Cell membrane</keyword>
<evidence type="ECO:0000256" key="2">
    <source>
        <dbReference type="ARBA" id="ARBA00022475"/>
    </source>
</evidence>
<dbReference type="Proteomes" id="UP000001017">
    <property type="component" value="Chromosome"/>
</dbReference>
<feature type="transmembrane region" description="Helical" evidence="6">
    <location>
        <begin position="180"/>
        <end position="203"/>
    </location>
</feature>
<evidence type="ECO:0000313" key="8">
    <source>
        <dbReference type="Proteomes" id="UP000001017"/>
    </source>
</evidence>
<dbReference type="KEGG" id="tvo:TVG0649573"/>
<feature type="transmembrane region" description="Helical" evidence="6">
    <location>
        <begin position="33"/>
        <end position="57"/>
    </location>
</feature>
<dbReference type="eggNOG" id="arCOG02209">
    <property type="taxonomic scope" value="Archaea"/>
</dbReference>
<dbReference type="RefSeq" id="WP_010916912.1">
    <property type="nucleotide sequence ID" value="NC_002689.2"/>
</dbReference>
<proteinExistence type="predicted"/>
<reference evidence="7 8" key="2">
    <citation type="journal article" date="2000" name="Proc. Natl. Acad. Sci. U.S.A.">
        <title>Archaeal adaptation to higher temperatures revealed by genomic sequence of Thermoplasma volcanium.</title>
        <authorList>
            <person name="Kawashima T."/>
            <person name="Amano N."/>
            <person name="Koike H."/>
            <person name="Makino S."/>
            <person name="Higuchi S."/>
            <person name="Kawashima-Ohya Y."/>
            <person name="Watanabe K."/>
            <person name="Yamazaki M."/>
            <person name="Kanehori K."/>
            <person name="Kawamoto T."/>
            <person name="Nunoshiba T."/>
            <person name="Yamamoto Y."/>
            <person name="Aramaki H."/>
            <person name="Makino K."/>
            <person name="Suzuki M."/>
        </authorList>
    </citation>
    <scope>NUCLEOTIDE SEQUENCE [LARGE SCALE GENOMIC DNA]</scope>
    <source>
        <strain evidence="8">ATCC 51530 / DSM 4299 / JCM 9571 / NBRC 15438 / GSS1</strain>
    </source>
</reference>
<protein>
    <submittedName>
        <fullName evidence="7">O-antigen transporter</fullName>
    </submittedName>
</protein>
<dbReference type="GO" id="GO:0005886">
    <property type="term" value="C:plasma membrane"/>
    <property type="evidence" value="ECO:0007669"/>
    <property type="project" value="UniProtKB-SubCell"/>
</dbReference>
<dbReference type="PANTHER" id="PTHR30250">
    <property type="entry name" value="PST FAMILY PREDICTED COLANIC ACID TRANSPORTER"/>
    <property type="match status" value="1"/>
</dbReference>
<feature type="transmembrane region" description="Helical" evidence="6">
    <location>
        <begin position="300"/>
        <end position="324"/>
    </location>
</feature>
<dbReference type="PaxDb" id="273116-14324869"/>
<evidence type="ECO:0000256" key="5">
    <source>
        <dbReference type="ARBA" id="ARBA00023136"/>
    </source>
</evidence>
<evidence type="ECO:0000256" key="1">
    <source>
        <dbReference type="ARBA" id="ARBA00004651"/>
    </source>
</evidence>
<feature type="transmembrane region" description="Helical" evidence="6">
    <location>
        <begin position="429"/>
        <end position="450"/>
    </location>
</feature>
<evidence type="ECO:0000256" key="6">
    <source>
        <dbReference type="SAM" id="Phobius"/>
    </source>
</evidence>
<evidence type="ECO:0000256" key="3">
    <source>
        <dbReference type="ARBA" id="ARBA00022692"/>
    </source>
</evidence>
<dbReference type="GeneID" id="1441760"/>
<organism evidence="7 8">
    <name type="scientific">Thermoplasma volcanium (strain ATCC 51530 / DSM 4299 / JCM 9571 / NBRC 15438 / GSS1)</name>
    <dbReference type="NCBI Taxonomy" id="273116"/>
    <lineage>
        <taxon>Archaea</taxon>
        <taxon>Methanobacteriati</taxon>
        <taxon>Thermoplasmatota</taxon>
        <taxon>Thermoplasmata</taxon>
        <taxon>Thermoplasmatales</taxon>
        <taxon>Thermoplasmataceae</taxon>
        <taxon>Thermoplasma</taxon>
    </lineage>
</organism>
<dbReference type="AlphaFoldDB" id="Q97B06"/>
<feature type="transmembrane region" description="Helical" evidence="6">
    <location>
        <begin position="255"/>
        <end position="280"/>
    </location>
</feature>
<keyword evidence="3 6" id="KW-0812">Transmembrane</keyword>
<evidence type="ECO:0000256" key="4">
    <source>
        <dbReference type="ARBA" id="ARBA00022989"/>
    </source>
</evidence>
<dbReference type="PANTHER" id="PTHR30250:SF11">
    <property type="entry name" value="O-ANTIGEN TRANSPORTER-RELATED"/>
    <property type="match status" value="1"/>
</dbReference>
<keyword evidence="8" id="KW-1185">Reference proteome</keyword>
<sequence length="514" mass="57821">MFTKKSPILVTQNIINAIAGYIGLFFITRYVGITIWGFVAFGMGFTGIFSLATELGFSSAYTKSISEGKDVEEATNTFFAVKLVLAVIFVILALSALFFWTDVLHRGFQNPVEFWVIIALIPYYFFGTLLSIPKSYYSSTFSSYRQVLPSIVEAISRNGLFVAIGVIYEYRLFRFPDADLAIVIGSVYSITYTVYYIYMMYLGRPWHLGRPNKEMLKYFAIIALPLAASSGISTINGNIDKIIVQFYWHADATSALYTSQIIGTSLISFSGAISGFFVPVLSRKEKSKDIMYEAPDLERFISLFILPFVIALSVFSVYFLNIFSAGYRPYYLILVFVALGNYIGIITGPYVSQIIASGKTWNIAKITTPSIIANIALNFIFVPPSLFGYTHLSMGYTGTAFASLIVAIGDYIVYKYIYSKNVMHIGYRILRQAIPSFAEILYGYILLMYIHPYSFFVLLLVSLAAVFIFFGISIAIGEITKDEFVEFLTNLNPLLIPKRVKEEREADLRNKGEK</sequence>
<dbReference type="EMBL" id="BA000011">
    <property type="protein sequence ID" value="BAB59795.1"/>
    <property type="molecule type" value="Genomic_DNA"/>
</dbReference>
<feature type="transmembrane region" description="Helical" evidence="6">
    <location>
        <begin position="112"/>
        <end position="132"/>
    </location>
</feature>
<keyword evidence="4 6" id="KW-1133">Transmembrane helix</keyword>
<dbReference type="InterPro" id="IPR050833">
    <property type="entry name" value="Poly_Biosynth_Transport"/>
</dbReference>
<feature type="transmembrane region" description="Helical" evidence="6">
    <location>
        <begin position="394"/>
        <end position="417"/>
    </location>
</feature>
<dbReference type="InterPro" id="IPR002797">
    <property type="entry name" value="Polysacc_synth"/>
</dbReference>
<feature type="transmembrane region" description="Helical" evidence="6">
    <location>
        <begin position="7"/>
        <end position="27"/>
    </location>
</feature>
<evidence type="ECO:0000313" key="7">
    <source>
        <dbReference type="EMBL" id="BAB59795.1"/>
    </source>
</evidence>